<sequence length="550" mass="60735">MASMQQHEVPGIRDPNGMSPDDMIPGTEIMREWEEYDATQLSRDGFVLIPHPSNDPSDPLNWSKPWKYLVMTTQFLFLFVSVESALSMGPMFPFFAAEFHLNDTQLSLLTGACVLALGYSNFIIVPCSNIFGRRLTSLVFCLLGVATCIWQALAKSHSSLLAARAVNGIATATSETLLVQVVADMLFLHERGFWTGVYFTGYFLGLFLGPVIAGNIAQRFGWRSFFWLSLAMTCFNLLNLLFCFPETRFNRRGSTDTVNHEENHSQTPEERESHSSGIPKEGLEHLESVEGHATAVGHGRPSKSQYKLWQTPAEDWKEFLIRDIISPLRVFSFPIIFWAGLNVAGPANLLLFWNLTESTVLGAAPYNFNPAAVGYANFAFAVGGIVGLVTAGPFSDWVAMKATSRNGGIREAEMRLPALIPYCITTVVGIVIGGLGYERLWDWPIILVIGYGFSGLCVTTVPTIAVAYAVDCYKPISGEIMVVATVIKNTCGFAMSYWVSPLAERKGWLTPAMVQFSLTVGPLLLGIPIYIFGKKLRRLTRNSVVHSYSG</sequence>
<dbReference type="Proteomes" id="UP001213681">
    <property type="component" value="Unassembled WGS sequence"/>
</dbReference>
<feature type="transmembrane region" description="Helical" evidence="6">
    <location>
        <begin position="193"/>
        <end position="213"/>
    </location>
</feature>
<evidence type="ECO:0000313" key="9">
    <source>
        <dbReference type="Proteomes" id="UP001213681"/>
    </source>
</evidence>
<feature type="transmembrane region" description="Helical" evidence="6">
    <location>
        <begin position="443"/>
        <end position="468"/>
    </location>
</feature>
<evidence type="ECO:0000259" key="7">
    <source>
        <dbReference type="PROSITE" id="PS50850"/>
    </source>
</evidence>
<feature type="transmembrane region" description="Helical" evidence="6">
    <location>
        <begin position="108"/>
        <end position="128"/>
    </location>
</feature>
<dbReference type="EMBL" id="JAPVEA010000002">
    <property type="protein sequence ID" value="KAJ5461646.1"/>
    <property type="molecule type" value="Genomic_DNA"/>
</dbReference>
<dbReference type="InterPro" id="IPR020846">
    <property type="entry name" value="MFS_dom"/>
</dbReference>
<dbReference type="InterPro" id="IPR011701">
    <property type="entry name" value="MFS"/>
</dbReference>
<evidence type="ECO:0000313" key="8">
    <source>
        <dbReference type="EMBL" id="KAJ5461646.1"/>
    </source>
</evidence>
<feature type="domain" description="Major facilitator superfamily (MFS) profile" evidence="7">
    <location>
        <begin position="69"/>
        <end position="550"/>
    </location>
</feature>
<feature type="transmembrane region" description="Helical" evidence="6">
    <location>
        <begin position="165"/>
        <end position="186"/>
    </location>
</feature>
<evidence type="ECO:0000256" key="4">
    <source>
        <dbReference type="ARBA" id="ARBA00023136"/>
    </source>
</evidence>
<name>A0AAD6G6Y8_9EURO</name>
<feature type="transmembrane region" description="Helical" evidence="6">
    <location>
        <begin position="512"/>
        <end position="533"/>
    </location>
</feature>
<feature type="transmembrane region" description="Helical" evidence="6">
    <location>
        <begin position="75"/>
        <end position="96"/>
    </location>
</feature>
<dbReference type="GO" id="GO:0005886">
    <property type="term" value="C:plasma membrane"/>
    <property type="evidence" value="ECO:0007669"/>
    <property type="project" value="TreeGrafter"/>
</dbReference>
<dbReference type="RefSeq" id="XP_056770688.1">
    <property type="nucleotide sequence ID" value="XM_056906581.1"/>
</dbReference>
<feature type="transmembrane region" description="Helical" evidence="6">
    <location>
        <begin position="416"/>
        <end position="437"/>
    </location>
</feature>
<dbReference type="PROSITE" id="PS50850">
    <property type="entry name" value="MFS"/>
    <property type="match status" value="1"/>
</dbReference>
<feature type="region of interest" description="Disordered" evidence="5">
    <location>
        <begin position="254"/>
        <end position="278"/>
    </location>
</feature>
<dbReference type="PANTHER" id="PTHR23502">
    <property type="entry name" value="MAJOR FACILITATOR SUPERFAMILY"/>
    <property type="match status" value="1"/>
</dbReference>
<reference evidence="8" key="1">
    <citation type="submission" date="2022-12" db="EMBL/GenBank/DDBJ databases">
        <authorList>
            <person name="Petersen C."/>
        </authorList>
    </citation>
    <scope>NUCLEOTIDE SEQUENCE</scope>
    <source>
        <strain evidence="8">IBT 16125</strain>
    </source>
</reference>
<gene>
    <name evidence="8" type="ORF">N7458_003198</name>
</gene>
<dbReference type="GO" id="GO:0022857">
    <property type="term" value="F:transmembrane transporter activity"/>
    <property type="evidence" value="ECO:0007669"/>
    <property type="project" value="InterPro"/>
</dbReference>
<comment type="caution">
    <text evidence="8">The sequence shown here is derived from an EMBL/GenBank/DDBJ whole genome shotgun (WGS) entry which is preliminary data.</text>
</comment>
<evidence type="ECO:0000256" key="5">
    <source>
        <dbReference type="SAM" id="MobiDB-lite"/>
    </source>
</evidence>
<dbReference type="SUPFAM" id="SSF103473">
    <property type="entry name" value="MFS general substrate transporter"/>
    <property type="match status" value="1"/>
</dbReference>
<feature type="compositionally biased region" description="Basic and acidic residues" evidence="5">
    <location>
        <begin position="258"/>
        <end position="274"/>
    </location>
</feature>
<feature type="transmembrane region" description="Helical" evidence="6">
    <location>
        <begin position="225"/>
        <end position="244"/>
    </location>
</feature>
<evidence type="ECO:0000256" key="2">
    <source>
        <dbReference type="ARBA" id="ARBA00022692"/>
    </source>
</evidence>
<keyword evidence="9" id="KW-1185">Reference proteome</keyword>
<proteinExistence type="predicted"/>
<organism evidence="8 9">
    <name type="scientific">Penicillium daleae</name>
    <dbReference type="NCBI Taxonomy" id="63821"/>
    <lineage>
        <taxon>Eukaryota</taxon>
        <taxon>Fungi</taxon>
        <taxon>Dikarya</taxon>
        <taxon>Ascomycota</taxon>
        <taxon>Pezizomycotina</taxon>
        <taxon>Eurotiomycetes</taxon>
        <taxon>Eurotiomycetidae</taxon>
        <taxon>Eurotiales</taxon>
        <taxon>Aspergillaceae</taxon>
        <taxon>Penicillium</taxon>
    </lineage>
</organism>
<feature type="transmembrane region" description="Helical" evidence="6">
    <location>
        <begin position="135"/>
        <end position="153"/>
    </location>
</feature>
<evidence type="ECO:0000256" key="3">
    <source>
        <dbReference type="ARBA" id="ARBA00022989"/>
    </source>
</evidence>
<evidence type="ECO:0000256" key="1">
    <source>
        <dbReference type="ARBA" id="ARBA00004141"/>
    </source>
</evidence>
<dbReference type="InterPro" id="IPR036259">
    <property type="entry name" value="MFS_trans_sf"/>
</dbReference>
<dbReference type="Pfam" id="PF07690">
    <property type="entry name" value="MFS_1"/>
    <property type="match status" value="1"/>
</dbReference>
<dbReference type="GeneID" id="81596824"/>
<keyword evidence="3 6" id="KW-1133">Transmembrane helix</keyword>
<feature type="transmembrane region" description="Helical" evidence="6">
    <location>
        <begin position="373"/>
        <end position="395"/>
    </location>
</feature>
<feature type="transmembrane region" description="Helical" evidence="6">
    <location>
        <begin position="330"/>
        <end position="353"/>
    </location>
</feature>
<protein>
    <recommendedName>
        <fullName evidence="7">Major facilitator superfamily (MFS) profile domain-containing protein</fullName>
    </recommendedName>
</protein>
<accession>A0AAD6G6Y8</accession>
<keyword evidence="2 6" id="KW-0812">Transmembrane</keyword>
<dbReference type="PANTHER" id="PTHR23502:SF149">
    <property type="entry name" value="TRANSPORTER, PUTATIVE-RELATED"/>
    <property type="match status" value="1"/>
</dbReference>
<reference evidence="8" key="2">
    <citation type="journal article" date="2023" name="IMA Fungus">
        <title>Comparative genomic study of the Penicillium genus elucidates a diverse pangenome and 15 lateral gene transfer events.</title>
        <authorList>
            <person name="Petersen C."/>
            <person name="Sorensen T."/>
            <person name="Nielsen M.R."/>
            <person name="Sondergaard T.E."/>
            <person name="Sorensen J.L."/>
            <person name="Fitzpatrick D.A."/>
            <person name="Frisvad J.C."/>
            <person name="Nielsen K.L."/>
        </authorList>
    </citation>
    <scope>NUCLEOTIDE SEQUENCE</scope>
    <source>
        <strain evidence="8">IBT 16125</strain>
    </source>
</reference>
<dbReference type="AlphaFoldDB" id="A0AAD6G6Y8"/>
<keyword evidence="4 6" id="KW-0472">Membrane</keyword>
<feature type="region of interest" description="Disordered" evidence="5">
    <location>
        <begin position="1"/>
        <end position="24"/>
    </location>
</feature>
<feature type="transmembrane region" description="Helical" evidence="6">
    <location>
        <begin position="480"/>
        <end position="500"/>
    </location>
</feature>
<comment type="subcellular location">
    <subcellularLocation>
        <location evidence="1">Membrane</location>
        <topology evidence="1">Multi-pass membrane protein</topology>
    </subcellularLocation>
</comment>
<dbReference type="Gene3D" id="1.20.1250.20">
    <property type="entry name" value="MFS general substrate transporter like domains"/>
    <property type="match status" value="1"/>
</dbReference>
<evidence type="ECO:0000256" key="6">
    <source>
        <dbReference type="SAM" id="Phobius"/>
    </source>
</evidence>